<feature type="domain" description="UvrD-like helicase ATP-binding" evidence="17">
    <location>
        <begin position="20"/>
        <end position="487"/>
    </location>
</feature>
<keyword evidence="9 15" id="KW-0460">Magnesium</keyword>
<feature type="domain" description="UvrD-like helicase C-terminal" evidence="18">
    <location>
        <begin position="545"/>
        <end position="804"/>
    </location>
</feature>
<dbReference type="GO" id="GO:0008854">
    <property type="term" value="F:exodeoxyribonuclease V activity"/>
    <property type="evidence" value="ECO:0007669"/>
    <property type="project" value="UniProtKB-EC"/>
</dbReference>
<dbReference type="SUPFAM" id="SSF52540">
    <property type="entry name" value="P-loop containing nucleoside triphosphate hydrolases"/>
    <property type="match status" value="1"/>
</dbReference>
<proteinExistence type="inferred from homology"/>
<dbReference type="PROSITE" id="PS51198">
    <property type="entry name" value="UVRD_HELICASE_ATP_BIND"/>
    <property type="match status" value="1"/>
</dbReference>
<protein>
    <recommendedName>
        <fullName evidence="15">RecBCD enzyme subunit RecB</fullName>
        <ecNumber evidence="15">3.1.11.5</ecNumber>
        <ecNumber evidence="15">5.6.2.4</ecNumber>
    </recommendedName>
    <alternativeName>
        <fullName evidence="15">DNA 3'-5' helicase subunit RecB</fullName>
    </alternativeName>
    <alternativeName>
        <fullName evidence="15">Exonuclease V subunit RecB</fullName>
        <shortName evidence="15">ExoV subunit RecB</shortName>
    </alternativeName>
    <alternativeName>
        <fullName evidence="15">Helicase/nuclease RecBCD subunit RecB</fullName>
    </alternativeName>
</protein>
<evidence type="ECO:0000313" key="19">
    <source>
        <dbReference type="EMBL" id="TWX64579.1"/>
    </source>
</evidence>
<dbReference type="Gene3D" id="1.10.486.10">
    <property type="entry name" value="PCRA, domain 4"/>
    <property type="match status" value="1"/>
</dbReference>
<evidence type="ECO:0000256" key="13">
    <source>
        <dbReference type="ARBA" id="ARBA00034617"/>
    </source>
</evidence>
<dbReference type="SUPFAM" id="SSF52980">
    <property type="entry name" value="Restriction endonuclease-like"/>
    <property type="match status" value="1"/>
</dbReference>
<evidence type="ECO:0000256" key="10">
    <source>
        <dbReference type="ARBA" id="ARBA00023125"/>
    </source>
</evidence>
<evidence type="ECO:0000256" key="7">
    <source>
        <dbReference type="ARBA" id="ARBA00022839"/>
    </source>
</evidence>
<dbReference type="InterPro" id="IPR027417">
    <property type="entry name" value="P-loop_NTPase"/>
</dbReference>
<evidence type="ECO:0000259" key="17">
    <source>
        <dbReference type="PROSITE" id="PS51198"/>
    </source>
</evidence>
<keyword evidence="6 15" id="KW-0347">Helicase</keyword>
<dbReference type="EC" id="3.1.11.5" evidence="15"/>
<evidence type="ECO:0000256" key="11">
    <source>
        <dbReference type="ARBA" id="ARBA00023204"/>
    </source>
</evidence>
<comment type="caution">
    <text evidence="19">The sequence shown here is derived from an EMBL/GenBank/DDBJ whole genome shotgun (WGS) entry which is preliminary data.</text>
</comment>
<keyword evidence="1 15" id="KW-0540">Nuclease</keyword>
<feature type="active site" description="For nuclease activity" evidence="15">
    <location>
        <position position="1212"/>
    </location>
</feature>
<dbReference type="EC" id="5.6.2.4" evidence="15"/>
<comment type="subunit">
    <text evidence="15">Heterotrimer of RecB, RecC and RecD. All subunits contribute to DNA-binding. Interacts with RecA.</text>
</comment>
<dbReference type="InterPro" id="IPR000212">
    <property type="entry name" value="DNA_helicase_UvrD/REP"/>
</dbReference>
<dbReference type="GO" id="GO:0009338">
    <property type="term" value="C:exodeoxyribonuclease V complex"/>
    <property type="evidence" value="ECO:0007669"/>
    <property type="project" value="TreeGrafter"/>
</dbReference>
<keyword evidence="10 15" id="KW-0238">DNA-binding</keyword>
<evidence type="ECO:0000256" key="1">
    <source>
        <dbReference type="ARBA" id="ARBA00022722"/>
    </source>
</evidence>
<dbReference type="EMBL" id="VOLT01000013">
    <property type="protein sequence ID" value="TWX64579.1"/>
    <property type="molecule type" value="Genomic_DNA"/>
</dbReference>
<comment type="function">
    <text evidence="15">A helicase/nuclease that prepares dsDNA breaks (DSB) for recombinational DNA repair. Binds to DSBs and unwinds DNA via a highly rapid and processive ATP-dependent bidirectional helicase activity. Unwinds dsDNA until it encounters a Chi (crossover hotspot instigator) sequence from the 3' direction. Cuts ssDNA a few nucleotides 3' to the Chi site. The properties and activities of the enzyme are changed at Chi. The Chi-altered holoenzyme produces a long 3'-ssDNA overhang and facilitates RecA-binding to the ssDNA for homologous DNA recombination and repair. Holoenzyme degrades any linearized DNA that is unable to undergo homologous recombination. In the holoenzyme this subunit contributes ATPase, 3'-5' helicase, exonuclease activity and loads RecA onto ssDNA.</text>
</comment>
<comment type="miscellaneous">
    <text evidence="15">In the RecBCD complex, RecB has a slow 3'-5' helicase, an exonuclease activity and loads RecA onto ssDNA, RecD has a fast 5'-3' helicase activity, while RecC stimulates the ATPase and processivity of the RecB helicase and contributes to recognition of the Chi site.</text>
</comment>
<dbReference type="PANTHER" id="PTHR11070:SF23">
    <property type="entry name" value="RECBCD ENZYME SUBUNIT RECB"/>
    <property type="match status" value="1"/>
</dbReference>
<feature type="binding site" evidence="15">
    <location>
        <position position="1043"/>
    </location>
    <ligand>
        <name>Mg(2+)</name>
        <dbReference type="ChEBI" id="CHEBI:18420"/>
    </ligand>
</feature>
<comment type="domain">
    <text evidence="15">The N-terminal DNA-binding domain is a ssDNA-dependent ATPase and has ATP-dependent 3'-5' helicase function. This domain interacts with RecC.</text>
</comment>
<dbReference type="Proteomes" id="UP000321822">
    <property type="component" value="Unassembled WGS sequence"/>
</dbReference>
<dbReference type="GO" id="GO:0005524">
    <property type="term" value="F:ATP binding"/>
    <property type="evidence" value="ECO:0007669"/>
    <property type="project" value="UniProtKB-UniRule"/>
</dbReference>
<dbReference type="OrthoDB" id="9810135at2"/>
<dbReference type="RefSeq" id="WP_146791134.1">
    <property type="nucleotide sequence ID" value="NZ_VOLT01000013.1"/>
</dbReference>
<feature type="region of interest" description="Nuclease activity, interacts with RecD and RecA" evidence="15">
    <location>
        <begin position="975"/>
        <end position="1315"/>
    </location>
</feature>
<comment type="catalytic activity">
    <reaction evidence="14 15">
        <text>ATP + H2O = ADP + phosphate + H(+)</text>
        <dbReference type="Rhea" id="RHEA:13065"/>
        <dbReference type="ChEBI" id="CHEBI:15377"/>
        <dbReference type="ChEBI" id="CHEBI:15378"/>
        <dbReference type="ChEBI" id="CHEBI:30616"/>
        <dbReference type="ChEBI" id="CHEBI:43474"/>
        <dbReference type="ChEBI" id="CHEBI:456216"/>
        <dbReference type="EC" id="5.6.2.4"/>
    </reaction>
</comment>
<dbReference type="Gene3D" id="3.90.320.10">
    <property type="match status" value="1"/>
</dbReference>
<keyword evidence="12 15" id="KW-0413">Isomerase</keyword>
<dbReference type="GO" id="GO:0000724">
    <property type="term" value="P:double-strand break repair via homologous recombination"/>
    <property type="evidence" value="ECO:0007669"/>
    <property type="project" value="UniProtKB-UniRule"/>
</dbReference>
<dbReference type="PROSITE" id="PS51217">
    <property type="entry name" value="UVRD_HELICASE_CTER"/>
    <property type="match status" value="1"/>
</dbReference>
<keyword evidence="3 15" id="KW-0547">Nucleotide-binding</keyword>
<keyword evidence="7 15" id="KW-0269">Exonuclease</keyword>
<feature type="binding site" evidence="16">
    <location>
        <begin position="41"/>
        <end position="48"/>
    </location>
    <ligand>
        <name>ATP</name>
        <dbReference type="ChEBI" id="CHEBI:30616"/>
    </ligand>
</feature>
<gene>
    <name evidence="15 19" type="primary">recB</name>
    <name evidence="19" type="ORF">ESZ36_20000</name>
</gene>
<comment type="catalytic activity">
    <reaction evidence="13 15">
        <text>Couples ATP hydrolysis with the unwinding of duplex DNA by translocating in the 3'-5' direction.</text>
        <dbReference type="EC" id="5.6.2.4"/>
    </reaction>
</comment>
<dbReference type="PANTHER" id="PTHR11070">
    <property type="entry name" value="UVRD / RECB / PCRA DNA HELICASE FAMILY MEMBER"/>
    <property type="match status" value="1"/>
</dbReference>
<feature type="binding site" evidence="15">
    <location>
        <position position="1212"/>
    </location>
    <ligand>
        <name>Mg(2+)</name>
        <dbReference type="ChEBI" id="CHEBI:18420"/>
    </ligand>
</feature>
<keyword evidence="20" id="KW-1185">Reference proteome</keyword>
<keyword evidence="8 15" id="KW-0067">ATP-binding</keyword>
<dbReference type="Pfam" id="PF13361">
    <property type="entry name" value="UvrD_C"/>
    <property type="match status" value="2"/>
</dbReference>
<dbReference type="Gene3D" id="3.40.50.300">
    <property type="entry name" value="P-loop containing nucleotide triphosphate hydrolases"/>
    <property type="match status" value="2"/>
</dbReference>
<sequence>MTQLDTAESQQASTKENHEDVTLKNLDAATIDLSGKHLIEASAGTGKTYNITRIYLRLLLERELTVEQILLMTFTKDATQELRGRIDAFIRLALSDWDTLCVEDAYFATLDKRIEKTQREFLLKRALLFLDEAAIFTIHGFCQRVLNQYAFTSGLPFNANMAANSSEITLQVCQDWYRSLAKSDHDSFMLLASFWATPDSFLSSFSKAIGHTSALSVVDVESIEAEFIALVRLAAQALTANSDLFENALILVKKGADQEKRRSELMQLNTWLESIISKELSLLDVGEGKVKMPDGFFDGKRYARSTYKAELLEAFAPVKEVKEQVKKIANNINKAKAYSIVKSGIYIIRQQVIEQKKALNLLDFDDLINTLANCLNSGTVSDDSSNDDNAIDGDFSEENSHLLAKQLLAQYPVALIDEFQDTDPKQFGILQSIYYGDNAKKANAGLFLIGDPKQAIYGFRGGDIFAYLNARSGCDHHWLMDTNWRSTPQMIEGYNQFFTYKRNESLVEETLASKTQSQQNESVFGFGIPYLPVLAGKKAKEADSQDQTSQNEQVILDSDKALQFIHFTNDETSDDTNPQGDKVSQGSRPMLANWCANEIVTLLASKGASNKINPKDIAILVRDGAEARDIKHALQQAGLDSVFLSDRANLFHSQQAKQLLGLLKGVLLPENERLFVAALSCGLLGFDAKKLHRLQQDEMAYQTLKFAFVDYRTQWQRQGFITMAINLMHNLIDVPQNNKDRCLTNVLHLFEILQAASVRLSQGQELLHWFEQQCHLETNDVEAELRLESDGDLIRLITQHGSKGLEYPYVFIPFACRHKDPLKFGNKSVSYLEYHDKNGELCLSLDGSKEAKKAMSNEAYAESIRLLYVAITRAERRCYVLCCAFDAYHLSPLGKTLQFQEQESIIKPLRALKASAEHAIGIREVSLDCALDININIDKDDEAALNPLGLSPSNKKAQAFANTAVSKFVGKIERDWWLSSFTALSRNIRHAGVSNPDRDTADIANRQLEALTTSAEHTDTEHDSAEKICFKLTKGANTGNLLHDILEQTDFSEPDWQESFEKPLLAYGELNANNANNKSTSFTSDDLIQWLEQVISAPFIANNHSELTNDDEEVGCLADIAINRTLRESEFYFPMRGEGTNALANLLTDHRNRAERDSSGSTDAEINSGKSSALNNTLKYPVMLPSYKKLSGMMHGFIDLIFEYQGKYYLCDYKSSHLGDSFQDYQFDALLDNVEKNYYDLQYLIYSLALHRYLKQTLVDYDVNQHFGGVYYLYLRGMTTKPEHKGAGVYYRKITEQEINNLDALFSNEKSNEET</sequence>
<evidence type="ECO:0000256" key="15">
    <source>
        <dbReference type="HAMAP-Rule" id="MF_01485"/>
    </source>
</evidence>
<reference evidence="19 20" key="1">
    <citation type="submission" date="2019-07" db="EMBL/GenBank/DDBJ databases">
        <title>Genomes of sea-ice associated Colwellia species.</title>
        <authorList>
            <person name="Bowman J.P."/>
        </authorList>
    </citation>
    <scope>NUCLEOTIDE SEQUENCE [LARGE SCALE GENOMIC DNA]</scope>
    <source>
        <strain evidence="19 20">ACAM 459</strain>
    </source>
</reference>
<comment type="similarity">
    <text evidence="15">Belongs to the helicase family. UvrD subfamily.</text>
</comment>
<name>A0A5C6Q6Q3_9GAMM</name>
<dbReference type="InterPro" id="IPR011335">
    <property type="entry name" value="Restrct_endonuc-II-like"/>
</dbReference>
<keyword evidence="2 15" id="KW-0479">Metal-binding</keyword>
<dbReference type="HAMAP" id="MF_01485">
    <property type="entry name" value="RecB"/>
    <property type="match status" value="1"/>
</dbReference>
<organism evidence="19 20">
    <name type="scientific">Colwellia demingiae</name>
    <dbReference type="NCBI Taxonomy" id="89401"/>
    <lineage>
        <taxon>Bacteria</taxon>
        <taxon>Pseudomonadati</taxon>
        <taxon>Pseudomonadota</taxon>
        <taxon>Gammaproteobacteria</taxon>
        <taxon>Alteromonadales</taxon>
        <taxon>Colwelliaceae</taxon>
        <taxon>Colwellia</taxon>
    </lineage>
</organism>
<dbReference type="CDD" id="cd22352">
    <property type="entry name" value="RecB_C-like"/>
    <property type="match status" value="1"/>
</dbReference>
<dbReference type="GO" id="GO:0005829">
    <property type="term" value="C:cytosol"/>
    <property type="evidence" value="ECO:0007669"/>
    <property type="project" value="TreeGrafter"/>
</dbReference>
<dbReference type="InterPro" id="IPR014016">
    <property type="entry name" value="UvrD-like_ATP-bd"/>
</dbReference>
<evidence type="ECO:0000313" key="20">
    <source>
        <dbReference type="Proteomes" id="UP000321822"/>
    </source>
</evidence>
<dbReference type="Pfam" id="PF00580">
    <property type="entry name" value="UvrD-helicase"/>
    <property type="match status" value="1"/>
</dbReference>
<dbReference type="GO" id="GO:0016887">
    <property type="term" value="F:ATP hydrolysis activity"/>
    <property type="evidence" value="ECO:0007669"/>
    <property type="project" value="RHEA"/>
</dbReference>
<comment type="domain">
    <text evidence="15">The C-terminal domain has nuclease activity and interacts with RecD. It interacts with RecA, facilitating its loading onto ssDNA.</text>
</comment>
<evidence type="ECO:0000256" key="9">
    <source>
        <dbReference type="ARBA" id="ARBA00022842"/>
    </source>
</evidence>
<evidence type="ECO:0000256" key="5">
    <source>
        <dbReference type="ARBA" id="ARBA00022801"/>
    </source>
</evidence>
<dbReference type="NCBIfam" id="TIGR00609">
    <property type="entry name" value="recB"/>
    <property type="match status" value="1"/>
</dbReference>
<dbReference type="InterPro" id="IPR004586">
    <property type="entry name" value="RecB"/>
</dbReference>
<dbReference type="GO" id="GO:0000287">
    <property type="term" value="F:magnesium ion binding"/>
    <property type="evidence" value="ECO:0007669"/>
    <property type="project" value="UniProtKB-UniRule"/>
</dbReference>
<dbReference type="Gene3D" id="1.10.3170.10">
    <property type="entry name" value="Recbcd, chain B, domain 2"/>
    <property type="match status" value="1"/>
</dbReference>
<evidence type="ECO:0000256" key="16">
    <source>
        <dbReference type="PROSITE-ProRule" id="PRU00560"/>
    </source>
</evidence>
<evidence type="ECO:0000256" key="8">
    <source>
        <dbReference type="ARBA" id="ARBA00022840"/>
    </source>
</evidence>
<comment type="catalytic activity">
    <reaction evidence="15">
        <text>Exonucleolytic cleavage (in the presence of ATP) in either 5'- to 3'- or 3'- to 5'-direction to yield 5'-phosphooligonucleotides.</text>
        <dbReference type="EC" id="3.1.11.5"/>
    </reaction>
</comment>
<accession>A0A5C6Q6Q3</accession>
<dbReference type="InterPro" id="IPR011604">
    <property type="entry name" value="PDDEXK-like_dom_sf"/>
</dbReference>
<evidence type="ECO:0000256" key="2">
    <source>
        <dbReference type="ARBA" id="ARBA00022723"/>
    </source>
</evidence>
<feature type="region of interest" description="DNA-binding and helicase activity, interacts with RecC" evidence="15">
    <location>
        <begin position="1"/>
        <end position="951"/>
    </location>
</feature>
<evidence type="ECO:0000256" key="12">
    <source>
        <dbReference type="ARBA" id="ARBA00023235"/>
    </source>
</evidence>
<evidence type="ECO:0000256" key="6">
    <source>
        <dbReference type="ARBA" id="ARBA00022806"/>
    </source>
</evidence>
<keyword evidence="5 15" id="KW-0378">Hydrolase</keyword>
<keyword evidence="11 15" id="KW-0234">DNA repair</keyword>
<feature type="binding site" evidence="15">
    <location>
        <position position="1199"/>
    </location>
    <ligand>
        <name>Mg(2+)</name>
        <dbReference type="ChEBI" id="CHEBI:18420"/>
    </ligand>
</feature>
<comment type="cofactor">
    <cofactor evidence="15">
        <name>Mg(2+)</name>
        <dbReference type="ChEBI" id="CHEBI:18420"/>
    </cofactor>
    <text evidence="15">Binds 1 Mg(2+) ion per subunit.</text>
</comment>
<evidence type="ECO:0000256" key="14">
    <source>
        <dbReference type="ARBA" id="ARBA00048988"/>
    </source>
</evidence>
<dbReference type="GO" id="GO:0003677">
    <property type="term" value="F:DNA binding"/>
    <property type="evidence" value="ECO:0007669"/>
    <property type="project" value="UniProtKB-UniRule"/>
</dbReference>
<keyword evidence="4 15" id="KW-0227">DNA damage</keyword>
<evidence type="ECO:0000259" key="18">
    <source>
        <dbReference type="PROSITE" id="PS51217"/>
    </source>
</evidence>
<evidence type="ECO:0000256" key="3">
    <source>
        <dbReference type="ARBA" id="ARBA00022741"/>
    </source>
</evidence>
<evidence type="ECO:0000256" key="4">
    <source>
        <dbReference type="ARBA" id="ARBA00022763"/>
    </source>
</evidence>
<dbReference type="GO" id="GO:0043138">
    <property type="term" value="F:3'-5' DNA helicase activity"/>
    <property type="evidence" value="ECO:0007669"/>
    <property type="project" value="UniProtKB-UniRule"/>
</dbReference>
<dbReference type="InterPro" id="IPR014017">
    <property type="entry name" value="DNA_helicase_UvrD-like_C"/>
</dbReference>